<protein>
    <submittedName>
        <fullName evidence="2">Paraquat-inducible protein A</fullName>
    </submittedName>
</protein>
<dbReference type="InterPro" id="IPR007498">
    <property type="entry name" value="PqiA-like"/>
</dbReference>
<feature type="transmembrane region" description="Helical" evidence="1">
    <location>
        <begin position="50"/>
        <end position="74"/>
    </location>
</feature>
<dbReference type="EMBL" id="AQQR01000001">
    <property type="protein sequence ID" value="OWU77863.1"/>
    <property type="molecule type" value="Genomic_DNA"/>
</dbReference>
<feature type="transmembrane region" description="Helical" evidence="1">
    <location>
        <begin position="86"/>
        <end position="107"/>
    </location>
</feature>
<evidence type="ECO:0000256" key="1">
    <source>
        <dbReference type="SAM" id="Phobius"/>
    </source>
</evidence>
<keyword evidence="1" id="KW-1133">Transmembrane helix</keyword>
<evidence type="ECO:0000313" key="2">
    <source>
        <dbReference type="EMBL" id="OWU77863.1"/>
    </source>
</evidence>
<name>A0A225NSP8_9RHOB</name>
<keyword evidence="1" id="KW-0472">Membrane</keyword>
<reference evidence="2 3" key="1">
    <citation type="submission" date="2013-04" db="EMBL/GenBank/DDBJ databases">
        <title>Oceanicola sp. 22II1-22F33 Genome Sequencing.</title>
        <authorList>
            <person name="Lai Q."/>
            <person name="Li G."/>
            <person name="Shao Z."/>
        </authorList>
    </citation>
    <scope>NUCLEOTIDE SEQUENCE [LARGE SCALE GENOMIC DNA]</scope>
    <source>
        <strain evidence="2 3">22II1-22F33</strain>
    </source>
</reference>
<keyword evidence="3" id="KW-1185">Reference proteome</keyword>
<dbReference type="AlphaFoldDB" id="A0A225NSP8"/>
<sequence>MILRLVTLSLLVLYPVAWAAPLMRAGVLPLFGLSEISVLTGIRSLWGSDIFLALVVALFALIAPYAKTLALVGVQWGRLPRRALPLLNGLGRLAMADIFLIALYITLAKGIGVGRVETAWGLYLFTALILVNLACSWATEREAA</sequence>
<proteinExistence type="predicted"/>
<dbReference type="Proteomes" id="UP000215377">
    <property type="component" value="Unassembled WGS sequence"/>
</dbReference>
<feature type="transmembrane region" description="Helical" evidence="1">
    <location>
        <begin position="119"/>
        <end position="139"/>
    </location>
</feature>
<dbReference type="RefSeq" id="WP_088648536.1">
    <property type="nucleotide sequence ID" value="NZ_AQQR01000001.1"/>
</dbReference>
<keyword evidence="1" id="KW-0812">Transmembrane</keyword>
<gene>
    <name evidence="2" type="ORF">ATO3_04300</name>
</gene>
<organism evidence="2 3">
    <name type="scientific">Marinibacterium profundimaris</name>
    <dbReference type="NCBI Taxonomy" id="1679460"/>
    <lineage>
        <taxon>Bacteria</taxon>
        <taxon>Pseudomonadati</taxon>
        <taxon>Pseudomonadota</taxon>
        <taxon>Alphaproteobacteria</taxon>
        <taxon>Rhodobacterales</taxon>
        <taxon>Paracoccaceae</taxon>
        <taxon>Marinibacterium</taxon>
    </lineage>
</organism>
<accession>A0A225NSP8</accession>
<evidence type="ECO:0000313" key="3">
    <source>
        <dbReference type="Proteomes" id="UP000215377"/>
    </source>
</evidence>
<comment type="caution">
    <text evidence="2">The sequence shown here is derived from an EMBL/GenBank/DDBJ whole genome shotgun (WGS) entry which is preliminary data.</text>
</comment>
<dbReference type="OrthoDB" id="7859336at2"/>
<dbReference type="Pfam" id="PF04403">
    <property type="entry name" value="PqiA"/>
    <property type="match status" value="1"/>
</dbReference>